<organism evidence="3 4">
    <name type="scientific">Actinacidiphila epipremni</name>
    <dbReference type="NCBI Taxonomy" id="2053013"/>
    <lineage>
        <taxon>Bacteria</taxon>
        <taxon>Bacillati</taxon>
        <taxon>Actinomycetota</taxon>
        <taxon>Actinomycetes</taxon>
        <taxon>Kitasatosporales</taxon>
        <taxon>Streptomycetaceae</taxon>
        <taxon>Actinacidiphila</taxon>
    </lineage>
</organism>
<evidence type="ECO:0000313" key="4">
    <source>
        <dbReference type="Proteomes" id="UP000734511"/>
    </source>
</evidence>
<dbReference type="CDD" id="cd13973">
    <property type="entry name" value="PK_MviN-like"/>
    <property type="match status" value="1"/>
</dbReference>
<feature type="region of interest" description="Disordered" evidence="1">
    <location>
        <begin position="451"/>
        <end position="478"/>
    </location>
</feature>
<dbReference type="Gene3D" id="3.30.200.20">
    <property type="entry name" value="Phosphorylase Kinase, domain 1"/>
    <property type="match status" value="1"/>
</dbReference>
<feature type="compositionally biased region" description="Pro residues" evidence="1">
    <location>
        <begin position="454"/>
        <end position="470"/>
    </location>
</feature>
<dbReference type="PROSITE" id="PS50011">
    <property type="entry name" value="PROTEIN_KINASE_DOM"/>
    <property type="match status" value="1"/>
</dbReference>
<keyword evidence="3" id="KW-0723">Serine/threonine-protein kinase</keyword>
<evidence type="ECO:0000256" key="1">
    <source>
        <dbReference type="SAM" id="MobiDB-lite"/>
    </source>
</evidence>
<dbReference type="InterPro" id="IPR011009">
    <property type="entry name" value="Kinase-like_dom_sf"/>
</dbReference>
<dbReference type="Proteomes" id="UP000734511">
    <property type="component" value="Unassembled WGS sequence"/>
</dbReference>
<feature type="compositionally biased region" description="Low complexity" evidence="1">
    <location>
        <begin position="159"/>
        <end position="174"/>
    </location>
</feature>
<protein>
    <submittedName>
        <fullName evidence="3">Serine/threonine protein kinase</fullName>
    </submittedName>
</protein>
<feature type="region of interest" description="Disordered" evidence="1">
    <location>
        <begin position="1"/>
        <end position="200"/>
    </location>
</feature>
<sequence>MADRSTAAVEVADEDGEIAPVSPQDGTTPGAAAQDDHNGVSAGDTPPKDPADSTPTLVEEPAGESTDAPAVEPADEPTGEQTQPMTQADDEPAPPQPPADPTTEEPVAERPTAGKPTAAEEPAVEAPAAEQPASEQPATEPAAAEAAAGAPVLDKAAAEEPAAEAAGKTAPTVALAGADKPRGTQSRPRPKPAAPDLHSGHRLARRYQLAECVTRVDGFSSWRAVDEKLRRAVGIHLLPADHPRARQVLAAARSAALLGDPRFVQVLDAVEEDELVYVIHEWLPDAASLADLLALGPLEPHEAYQMAGQVAQGMAAAHREGLAHLRLDPGAVLRTSSGQYRIRGLAVAAALRGLSSERPQRQDTEAIGALLYASLTQRWPYEEDAHGLAGLPKSVGLVAPDQLRAGVHRGLSDLSMRALVNDGATASREEPPCTTPEELAKALAAIPRIRPPEHPAPVYRPPAFPQPPQPVAAAGYSAPDLAPVPPPALPGRTGSALKWAVSALLIVAIGLGSWQLADALKSRENNAPAPTPTPTAQQHPAPPPVVPLKITGITSFDPQGDGSEHPAETGNADDGDPSTSWQTQSYTRADLGGLKEGVGLVLDLGSAHRVSSVTVDLVGATDVELLAAPAGSKARPTQLDGFGKVASASGDGKLTFKPTGQVTTRYLLVWLTKLPPSDGQFRGKISEIDVTG</sequence>
<accession>A0ABX0ZGR6</accession>
<comment type="caution">
    <text evidence="3">The sequence shown here is derived from an EMBL/GenBank/DDBJ whole genome shotgun (WGS) entry which is preliminary data.</text>
</comment>
<dbReference type="EMBL" id="JAATEJ010000003">
    <property type="protein sequence ID" value="NJP42994.1"/>
    <property type="molecule type" value="Genomic_DNA"/>
</dbReference>
<keyword evidence="4" id="KW-1185">Reference proteome</keyword>
<reference evidence="3 4" key="1">
    <citation type="submission" date="2020-03" db="EMBL/GenBank/DDBJ databases">
        <title>WGS of actinomycetes isolated from Thailand.</title>
        <authorList>
            <person name="Thawai C."/>
        </authorList>
    </citation>
    <scope>NUCLEOTIDE SEQUENCE [LARGE SCALE GENOMIC DNA]</scope>
    <source>
        <strain evidence="3 4">PRB2-1</strain>
    </source>
</reference>
<dbReference type="Gene3D" id="1.10.510.10">
    <property type="entry name" value="Transferase(Phosphotransferase) domain 1"/>
    <property type="match status" value="1"/>
</dbReference>
<gene>
    <name evidence="3" type="ORF">HCN08_06160</name>
</gene>
<dbReference type="GO" id="GO:0004674">
    <property type="term" value="F:protein serine/threonine kinase activity"/>
    <property type="evidence" value="ECO:0007669"/>
    <property type="project" value="UniProtKB-KW"/>
</dbReference>
<feature type="domain" description="Protein kinase" evidence="2">
    <location>
        <begin position="207"/>
        <end position="464"/>
    </location>
</feature>
<evidence type="ECO:0000259" key="2">
    <source>
        <dbReference type="PROSITE" id="PS50011"/>
    </source>
</evidence>
<keyword evidence="3" id="KW-0418">Kinase</keyword>
<evidence type="ECO:0000313" key="3">
    <source>
        <dbReference type="EMBL" id="NJP42994.1"/>
    </source>
</evidence>
<dbReference type="InterPro" id="IPR000719">
    <property type="entry name" value="Prot_kinase_dom"/>
</dbReference>
<dbReference type="SUPFAM" id="SSF56112">
    <property type="entry name" value="Protein kinase-like (PK-like)"/>
    <property type="match status" value="1"/>
</dbReference>
<feature type="compositionally biased region" description="Low complexity" evidence="1">
    <location>
        <begin position="116"/>
        <end position="152"/>
    </location>
</feature>
<feature type="region of interest" description="Disordered" evidence="1">
    <location>
        <begin position="524"/>
        <end position="583"/>
    </location>
</feature>
<name>A0ABX0ZGR6_9ACTN</name>
<proteinExistence type="predicted"/>
<keyword evidence="3" id="KW-0808">Transferase</keyword>